<dbReference type="EMBL" id="CP045529">
    <property type="protein sequence ID" value="QFU97029.1"/>
    <property type="molecule type" value="Genomic_DNA"/>
</dbReference>
<dbReference type="OrthoDB" id="143710at2"/>
<keyword evidence="1" id="KW-1133">Transmembrane helix</keyword>
<evidence type="ECO:0000313" key="5">
    <source>
        <dbReference type="Proteomes" id="UP000326702"/>
    </source>
</evidence>
<keyword evidence="1" id="KW-0812">Transmembrane</keyword>
<gene>
    <name evidence="4" type="ORF">KDY119_00522</name>
</gene>
<feature type="domain" description="DUF2207" evidence="3">
    <location>
        <begin position="258"/>
        <end position="449"/>
    </location>
</feature>
<dbReference type="Proteomes" id="UP000326702">
    <property type="component" value="Chromosome"/>
</dbReference>
<keyword evidence="2" id="KW-0732">Signal</keyword>
<dbReference type="Pfam" id="PF09972">
    <property type="entry name" value="DUF2207"/>
    <property type="match status" value="1"/>
</dbReference>
<evidence type="ECO:0000313" key="4">
    <source>
        <dbReference type="EMBL" id="QFU97029.1"/>
    </source>
</evidence>
<name>A0A5P9Q6M8_9MICO</name>
<accession>A0A5P9Q6M8</accession>
<evidence type="ECO:0000256" key="2">
    <source>
        <dbReference type="SAM" id="SignalP"/>
    </source>
</evidence>
<dbReference type="RefSeq" id="WP_153021894.1">
    <property type="nucleotide sequence ID" value="NZ_BAABIH010000013.1"/>
</dbReference>
<dbReference type="InterPro" id="IPR018702">
    <property type="entry name" value="DUF2207"/>
</dbReference>
<feature type="transmembrane region" description="Helical" evidence="1">
    <location>
        <begin position="681"/>
        <end position="703"/>
    </location>
</feature>
<protein>
    <recommendedName>
        <fullName evidence="3">DUF2207 domain-containing protein</fullName>
    </recommendedName>
</protein>
<dbReference type="AlphaFoldDB" id="A0A5P9Q6M8"/>
<feature type="transmembrane region" description="Helical" evidence="1">
    <location>
        <begin position="470"/>
        <end position="495"/>
    </location>
</feature>
<reference evidence="4 5" key="1">
    <citation type="submission" date="2019-10" db="EMBL/GenBank/DDBJ databases">
        <title>Genome sequence of Luteimicrobium xylanilyticum HY-24.</title>
        <authorList>
            <person name="Kim D.Y."/>
            <person name="Park H.-Y."/>
        </authorList>
    </citation>
    <scope>NUCLEOTIDE SEQUENCE [LARGE SCALE GENOMIC DNA]</scope>
    <source>
        <strain evidence="4 5">HY-24</strain>
    </source>
</reference>
<evidence type="ECO:0000259" key="3">
    <source>
        <dbReference type="Pfam" id="PF09972"/>
    </source>
</evidence>
<organism evidence="4 5">
    <name type="scientific">Luteimicrobium xylanilyticum</name>
    <dbReference type="NCBI Taxonomy" id="1133546"/>
    <lineage>
        <taxon>Bacteria</taxon>
        <taxon>Bacillati</taxon>
        <taxon>Actinomycetota</taxon>
        <taxon>Actinomycetes</taxon>
        <taxon>Micrococcales</taxon>
        <taxon>Luteimicrobium</taxon>
    </lineage>
</organism>
<dbReference type="KEGG" id="lxl:KDY119_00522"/>
<keyword evidence="1" id="KW-0472">Membrane</keyword>
<sequence length="862" mass="89845">MTSPAHRRTRAVARALAAVVVLVASGLAVGPAHASVTDDRIDTTTFVVTVAKNGGVHVEATVAVRYAEPEDPPHLWWHVPTRQAWDGDDDAHLGSLDSVLTLSHVTGTVQLGDEAGTTRTVPVDVDSLGGTDNLDLTWPDFLDDPVDSATFTMSYDVAGALLPAPDGGTAAALSLPLVDTYSLPAVDRATVRVVGPQGPVDGLTCSGVSDDDAATVACTPDGHGVRAEVGDRGLVVDAAAVPGAAPQQPTLASHDDDTIDSFDADYTVGTDDSLDVTETIVYRFGPSSNQHGIIRSLVAREPWSRWRDRTYGIELLGVTSPSGVDTTVHTSTTGSERLRTSDVRVGSEDARIRTPTATYVVRYRVDGAMLRRDGHDELSWDVTGNMSRTLHRAVDATVHLPAAATAVHCWVGKPGSSDACADAASSGTTATFRATDLGSGEGLTIDVTMPSGSVTATGPDLAWRAPPRGLAVYVGLLLVLGAAGLVVSVVVAVVWRLMHRDARDVKSIGVVGPRNTPPDLPLPVAGAVVDGALSSHETTGVLLALAAAGSVALVPDGESFGLRVVGPGAGRDRFEQAVLAALEKHVTRAMVDEAFEDGLDVEDALDDEPASIEEASPGTAAALRRRERPTLTGTTLRAALHGADQALRRTVRTDLEERQKTAEKALFRRKVRLRLGEPVRWPWTLLALPVPGLFPVVVVVRFVHGLRPTDRTALGSRYVDETRAFRRFLADLGATRTRAVAAPVAYTSDAGPDPLTTQGDLFGTLLPWAAALGVADAWFDRLAPLVRDGSVTPPDGLGSNHDSRGLWSGYWIAHTTAAAAAWTPSSSGGSSSSGTGYSGGSSYSGGGGFSGGGGGGGGTTSW</sequence>
<evidence type="ECO:0000256" key="1">
    <source>
        <dbReference type="SAM" id="Phobius"/>
    </source>
</evidence>
<proteinExistence type="predicted"/>
<keyword evidence="5" id="KW-1185">Reference proteome</keyword>
<feature type="signal peptide" evidence="2">
    <location>
        <begin position="1"/>
        <end position="34"/>
    </location>
</feature>
<feature type="chain" id="PRO_5024886426" description="DUF2207 domain-containing protein" evidence="2">
    <location>
        <begin position="35"/>
        <end position="862"/>
    </location>
</feature>